<dbReference type="GeneID" id="111111105"/>
<reference evidence="4" key="1">
    <citation type="submission" date="2025-08" db="UniProtKB">
        <authorList>
            <consortium name="RefSeq"/>
        </authorList>
    </citation>
    <scope>IDENTIFICATION</scope>
    <source>
        <tissue evidence="4">Whole sample</tissue>
    </source>
</reference>
<proteinExistence type="predicted"/>
<organism evidence="3 4">
    <name type="scientific">Crassostrea virginica</name>
    <name type="common">Eastern oyster</name>
    <dbReference type="NCBI Taxonomy" id="6565"/>
    <lineage>
        <taxon>Eukaryota</taxon>
        <taxon>Metazoa</taxon>
        <taxon>Spiralia</taxon>
        <taxon>Lophotrochozoa</taxon>
        <taxon>Mollusca</taxon>
        <taxon>Bivalvia</taxon>
        <taxon>Autobranchia</taxon>
        <taxon>Pteriomorphia</taxon>
        <taxon>Ostreida</taxon>
        <taxon>Ostreoidea</taxon>
        <taxon>Ostreidae</taxon>
        <taxon>Crassostrea</taxon>
    </lineage>
</organism>
<evidence type="ECO:0000313" key="3">
    <source>
        <dbReference type="Proteomes" id="UP000694844"/>
    </source>
</evidence>
<dbReference type="Proteomes" id="UP000694844">
    <property type="component" value="Chromosome 9"/>
</dbReference>
<feature type="compositionally biased region" description="Basic residues" evidence="1">
    <location>
        <begin position="31"/>
        <end position="55"/>
    </location>
</feature>
<dbReference type="RefSeq" id="XP_022303591.1">
    <property type="nucleotide sequence ID" value="XM_022447883.1"/>
</dbReference>
<dbReference type="PANTHER" id="PTHR36981">
    <property type="entry name" value="ZGC:195170"/>
    <property type="match status" value="1"/>
</dbReference>
<evidence type="ECO:0000313" key="4">
    <source>
        <dbReference type="RefSeq" id="XP_022303591.1"/>
    </source>
</evidence>
<protein>
    <submittedName>
        <fullName evidence="4">Uncharacterized protein LOC111111105</fullName>
    </submittedName>
</protein>
<sequence>MESETSEQSRSRSSSPDPIPRRNEPAAVGRSRPRQRRGPRTRGGTRRLSRGRGRGMNRVERGPNRDELAAIANRERRANVQSYLEEITPDDLKKFVMTVYDRQPSFILDIMKLRTAPTSEPQGEPSPQNDPPEYPEWCRCTYCREMPSDRENVCCGQNPVNCHSRLRDLDNIVLDEGVLEVARRMREDMLVQAHDENYNRASRHTAYRQYVIWIHGHLGAGNRRVVPSCVVLRIRNKYPDPTGNYVGFVPGRLG</sequence>
<feature type="domain" description="P2X purinoreceptor 7 intracellular" evidence="2">
    <location>
        <begin position="120"/>
        <end position="248"/>
    </location>
</feature>
<feature type="compositionally biased region" description="Low complexity" evidence="1">
    <location>
        <begin position="1"/>
        <end position="16"/>
    </location>
</feature>
<name>A0A8B8BKW7_CRAVI</name>
<keyword evidence="3" id="KW-1185">Reference proteome</keyword>
<dbReference type="KEGG" id="cvn:111111105"/>
<dbReference type="PANTHER" id="PTHR36981:SF3">
    <property type="entry name" value="UBIQUITIN-LIKE PROTEASE FAMILY PROFILE DOMAIN-CONTAINING PROTEIN"/>
    <property type="match status" value="1"/>
</dbReference>
<evidence type="ECO:0000259" key="2">
    <source>
        <dbReference type="Pfam" id="PF20478"/>
    </source>
</evidence>
<evidence type="ECO:0000256" key="1">
    <source>
        <dbReference type="SAM" id="MobiDB-lite"/>
    </source>
</evidence>
<dbReference type="Pfam" id="PF20478">
    <property type="entry name" value="P2RX7_C"/>
    <property type="match status" value="1"/>
</dbReference>
<dbReference type="OrthoDB" id="10068685at2759"/>
<feature type="region of interest" description="Disordered" evidence="1">
    <location>
        <begin position="1"/>
        <end position="66"/>
    </location>
</feature>
<dbReference type="AlphaFoldDB" id="A0A8B8BKW7"/>
<accession>A0A8B8BKW7</accession>
<gene>
    <name evidence="4" type="primary">LOC111111105</name>
</gene>
<dbReference type="InterPro" id="IPR046815">
    <property type="entry name" value="P2RX7_C"/>
</dbReference>
<feature type="compositionally biased region" description="Basic and acidic residues" evidence="1">
    <location>
        <begin position="57"/>
        <end position="66"/>
    </location>
</feature>